<keyword evidence="1" id="KW-0808">Transferase</keyword>
<dbReference type="SUPFAM" id="SSF53901">
    <property type="entry name" value="Thiolase-like"/>
    <property type="match status" value="1"/>
</dbReference>
<dbReference type="Gene3D" id="3.40.47.10">
    <property type="match status" value="1"/>
</dbReference>
<dbReference type="InterPro" id="IPR016039">
    <property type="entry name" value="Thiolase-like"/>
</dbReference>
<dbReference type="NCBIfam" id="NF006829">
    <property type="entry name" value="PRK09352.1"/>
    <property type="match status" value="1"/>
</dbReference>
<evidence type="ECO:0000259" key="4">
    <source>
        <dbReference type="Pfam" id="PF08545"/>
    </source>
</evidence>
<organism evidence="5 6">
    <name type="scientific">Succiniclasticum ruminis</name>
    <dbReference type="NCBI Taxonomy" id="40841"/>
    <lineage>
        <taxon>Bacteria</taxon>
        <taxon>Bacillati</taxon>
        <taxon>Bacillota</taxon>
        <taxon>Negativicutes</taxon>
        <taxon>Acidaminococcales</taxon>
        <taxon>Acidaminococcaceae</taxon>
        <taxon>Succiniclasticum</taxon>
    </lineage>
</organism>
<dbReference type="InterPro" id="IPR013751">
    <property type="entry name" value="ACP_syn_III_N"/>
</dbReference>
<dbReference type="OrthoDB" id="9815506at2"/>
<accession>A0A1G6HRC9</accession>
<dbReference type="GO" id="GO:0006633">
    <property type="term" value="P:fatty acid biosynthetic process"/>
    <property type="evidence" value="ECO:0007669"/>
    <property type="project" value="InterPro"/>
</dbReference>
<evidence type="ECO:0000313" key="6">
    <source>
        <dbReference type="Proteomes" id="UP000198943"/>
    </source>
</evidence>
<feature type="domain" description="Beta-ketoacyl-[acyl-carrier-protein] synthase III N-terminal" evidence="4">
    <location>
        <begin position="107"/>
        <end position="183"/>
    </location>
</feature>
<sequence length="337" mass="36636">MTGVLAIEYSLPEKIITNEELAELYVNWTAEKIEKKTGIKTRHVTKEAETAADLGVIAAQKLIERNIVPKENIDFVICVTQSPDYKLPTTACMVQDRLRLPLKTGAFDINLGCSGYIYGLAAAKSLVETGVANNVLLITAETYTKHINPLDKSTRTIFGDGAAATLIGHGGMEIGGFDLGTDGSGKDFLIIPAGGARKPCTPETALEKEIDGNVRSEDNLYMSGADIFEFTIREVPASVKRILKKENLRKDAVDLFVFHQANLFMLDFLVKLMKVDKEKFYMNFADTGNTVSASIPIALKRALDEGAIKPNQTIVLCGFGVGLSWGSTVIRTGNVAL</sequence>
<dbReference type="AlphaFoldDB" id="A0A1G6HRC9"/>
<dbReference type="Pfam" id="PF08541">
    <property type="entry name" value="ACP_syn_III_C"/>
    <property type="match status" value="1"/>
</dbReference>
<reference evidence="6" key="1">
    <citation type="submission" date="2016-10" db="EMBL/GenBank/DDBJ databases">
        <authorList>
            <person name="Varghese N."/>
            <person name="Submissions S."/>
        </authorList>
    </citation>
    <scope>NUCLEOTIDE SEQUENCE [LARGE SCALE GENOMIC DNA]</scope>
    <source>
        <strain evidence="6">DSM 11005</strain>
    </source>
</reference>
<proteinExistence type="predicted"/>
<evidence type="ECO:0000313" key="5">
    <source>
        <dbReference type="EMBL" id="SDB96782.1"/>
    </source>
</evidence>
<keyword evidence="2" id="KW-0012">Acyltransferase</keyword>
<dbReference type="GO" id="GO:0004315">
    <property type="term" value="F:3-oxoacyl-[acyl-carrier-protein] synthase activity"/>
    <property type="evidence" value="ECO:0007669"/>
    <property type="project" value="InterPro"/>
</dbReference>
<dbReference type="Proteomes" id="UP000198943">
    <property type="component" value="Unassembled WGS sequence"/>
</dbReference>
<protein>
    <submittedName>
        <fullName evidence="5">3-oxoacyl-[acyl-carrier-protein] synthase-3</fullName>
    </submittedName>
</protein>
<dbReference type="EMBL" id="FMYW01000001">
    <property type="protein sequence ID" value="SDB96782.1"/>
    <property type="molecule type" value="Genomic_DNA"/>
</dbReference>
<dbReference type="PANTHER" id="PTHR34069">
    <property type="entry name" value="3-OXOACYL-[ACYL-CARRIER-PROTEIN] SYNTHASE 3"/>
    <property type="match status" value="1"/>
</dbReference>
<keyword evidence="6" id="KW-1185">Reference proteome</keyword>
<dbReference type="CDD" id="cd00830">
    <property type="entry name" value="KAS_III"/>
    <property type="match status" value="1"/>
</dbReference>
<feature type="domain" description="Beta-ketoacyl-[acyl-carrier-protein] synthase III C-terminal" evidence="3">
    <location>
        <begin position="243"/>
        <end position="331"/>
    </location>
</feature>
<name>A0A1G6HRC9_9FIRM</name>
<evidence type="ECO:0000256" key="1">
    <source>
        <dbReference type="ARBA" id="ARBA00022679"/>
    </source>
</evidence>
<dbReference type="Pfam" id="PF08545">
    <property type="entry name" value="ACP_syn_III"/>
    <property type="match status" value="1"/>
</dbReference>
<dbReference type="RefSeq" id="WP_093728961.1">
    <property type="nucleotide sequence ID" value="NZ_FMYW01000001.1"/>
</dbReference>
<gene>
    <name evidence="5" type="ORF">SAMN04487864_101189</name>
</gene>
<evidence type="ECO:0000256" key="2">
    <source>
        <dbReference type="ARBA" id="ARBA00023315"/>
    </source>
</evidence>
<evidence type="ECO:0000259" key="3">
    <source>
        <dbReference type="Pfam" id="PF08541"/>
    </source>
</evidence>
<dbReference type="GO" id="GO:0044550">
    <property type="term" value="P:secondary metabolite biosynthetic process"/>
    <property type="evidence" value="ECO:0007669"/>
    <property type="project" value="TreeGrafter"/>
</dbReference>
<dbReference type="InterPro" id="IPR013747">
    <property type="entry name" value="ACP_syn_III_C"/>
</dbReference>
<dbReference type="PANTHER" id="PTHR34069:SF2">
    <property type="entry name" value="BETA-KETOACYL-[ACYL-CARRIER-PROTEIN] SYNTHASE III"/>
    <property type="match status" value="1"/>
</dbReference>